<dbReference type="Proteomes" id="UP000594637">
    <property type="component" value="Chromosome"/>
</dbReference>
<evidence type="ECO:0000313" key="5">
    <source>
        <dbReference type="Proteomes" id="UP000594637"/>
    </source>
</evidence>
<protein>
    <submittedName>
        <fullName evidence="4">Tyrosine-type recombinase/integrase</fullName>
    </submittedName>
</protein>
<proteinExistence type="predicted"/>
<dbReference type="AlphaFoldDB" id="A0A7T0LLR1"/>
<evidence type="ECO:0000256" key="2">
    <source>
        <dbReference type="SAM" id="MobiDB-lite"/>
    </source>
</evidence>
<evidence type="ECO:0000313" key="4">
    <source>
        <dbReference type="EMBL" id="QPL06015.1"/>
    </source>
</evidence>
<evidence type="ECO:0000256" key="1">
    <source>
        <dbReference type="ARBA" id="ARBA00023172"/>
    </source>
</evidence>
<dbReference type="InterPro" id="IPR011010">
    <property type="entry name" value="DNA_brk_join_enz"/>
</dbReference>
<feature type="compositionally biased region" description="Polar residues" evidence="2">
    <location>
        <begin position="15"/>
        <end position="42"/>
    </location>
</feature>
<dbReference type="GO" id="GO:0006310">
    <property type="term" value="P:DNA recombination"/>
    <property type="evidence" value="ECO:0007669"/>
    <property type="project" value="UniProtKB-KW"/>
</dbReference>
<sequence length="382" mass="41464">MTSSNGPTRLACSCPETSTSLPTSPNAPRSSTAHAISLTAPSRTVRHPAPHNRSRPSPRPADHTPGPHPLAATAQRPADQEIERRRFAERWRSRVPVPGDHDPLPWTPAPAPCRYPPPGPTPSPASRPSCAPRDDARPPSPRACATSASSHAPWPTLPPDQVTSDQLLTWAGAQHWQPETRHAYYVSIRLLYAAIELRPSPADALPPISRPVPPPRPTPETVYRRALADADERTRAILTLAGAAGLRRSEIVQVNIRDLIDDLTATSLVVHAKGGRDRLIPLTDELTALIRTMCATSPEGWAFPSRDGGHITPRWAARLASRVLPPGWSLHTLRHRFATTAYAADRDILAVQRLLGHTSVATTQRYTAPPDNAMRQALNAAA</sequence>
<dbReference type="PANTHER" id="PTHR30349:SF64">
    <property type="entry name" value="PROPHAGE INTEGRASE INTD-RELATED"/>
    <property type="match status" value="1"/>
</dbReference>
<dbReference type="EMBL" id="CP063989">
    <property type="protein sequence ID" value="QPL06015.1"/>
    <property type="molecule type" value="Genomic_DNA"/>
</dbReference>
<feature type="compositionally biased region" description="Basic residues" evidence="2">
    <location>
        <begin position="44"/>
        <end position="56"/>
    </location>
</feature>
<dbReference type="Pfam" id="PF00589">
    <property type="entry name" value="Phage_integrase"/>
    <property type="match status" value="1"/>
</dbReference>
<gene>
    <name evidence="4" type="ORF">ID810_03450</name>
</gene>
<dbReference type="PANTHER" id="PTHR30349">
    <property type="entry name" value="PHAGE INTEGRASE-RELATED"/>
    <property type="match status" value="1"/>
</dbReference>
<keyword evidence="5" id="KW-1185">Reference proteome</keyword>
<reference evidence="4 5" key="1">
    <citation type="submission" date="2020-11" db="EMBL/GenBank/DDBJ databases">
        <title>Actinomyces sp. ZJ750.</title>
        <authorList>
            <person name="Zhou J."/>
        </authorList>
    </citation>
    <scope>NUCLEOTIDE SEQUENCE [LARGE SCALE GENOMIC DNA]</scope>
    <source>
        <strain evidence="4 5">ZJ750</strain>
    </source>
</reference>
<evidence type="ECO:0000259" key="3">
    <source>
        <dbReference type="PROSITE" id="PS51898"/>
    </source>
</evidence>
<dbReference type="KEGG" id="arep:ID810_03450"/>
<feature type="compositionally biased region" description="Pro residues" evidence="2">
    <location>
        <begin position="105"/>
        <end position="125"/>
    </location>
</feature>
<name>A0A7T0LLR1_9ACTO</name>
<dbReference type="InterPro" id="IPR013762">
    <property type="entry name" value="Integrase-like_cat_sf"/>
</dbReference>
<feature type="domain" description="Tyr recombinase" evidence="3">
    <location>
        <begin position="212"/>
        <end position="379"/>
    </location>
</feature>
<dbReference type="InterPro" id="IPR050090">
    <property type="entry name" value="Tyrosine_recombinase_XerCD"/>
</dbReference>
<dbReference type="PROSITE" id="PS51898">
    <property type="entry name" value="TYR_RECOMBINASE"/>
    <property type="match status" value="1"/>
</dbReference>
<feature type="region of interest" description="Disordered" evidence="2">
    <location>
        <begin position="1"/>
        <end position="160"/>
    </location>
</feature>
<organism evidence="4 5">
    <name type="scientific">Actinomyces respiraculi</name>
    <dbReference type="NCBI Taxonomy" id="2744574"/>
    <lineage>
        <taxon>Bacteria</taxon>
        <taxon>Bacillati</taxon>
        <taxon>Actinomycetota</taxon>
        <taxon>Actinomycetes</taxon>
        <taxon>Actinomycetales</taxon>
        <taxon>Actinomycetaceae</taxon>
        <taxon>Actinomyces</taxon>
    </lineage>
</organism>
<keyword evidence="1" id="KW-0233">DNA recombination</keyword>
<dbReference type="InterPro" id="IPR002104">
    <property type="entry name" value="Integrase_catalytic"/>
</dbReference>
<dbReference type="SUPFAM" id="SSF56349">
    <property type="entry name" value="DNA breaking-rejoining enzymes"/>
    <property type="match status" value="1"/>
</dbReference>
<dbReference type="GO" id="GO:0015074">
    <property type="term" value="P:DNA integration"/>
    <property type="evidence" value="ECO:0007669"/>
    <property type="project" value="InterPro"/>
</dbReference>
<dbReference type="GO" id="GO:0003677">
    <property type="term" value="F:DNA binding"/>
    <property type="evidence" value="ECO:0007669"/>
    <property type="project" value="InterPro"/>
</dbReference>
<feature type="compositionally biased region" description="Basic and acidic residues" evidence="2">
    <location>
        <begin position="78"/>
        <end position="92"/>
    </location>
</feature>
<accession>A0A7T0LLR1</accession>
<dbReference type="Gene3D" id="1.10.443.10">
    <property type="entry name" value="Intergrase catalytic core"/>
    <property type="match status" value="1"/>
</dbReference>